<dbReference type="PATRIC" id="fig|270351.6.peg.6161"/>
<dbReference type="EMBL" id="LABX01000051">
    <property type="protein sequence ID" value="KMO37942.1"/>
    <property type="molecule type" value="Genomic_DNA"/>
</dbReference>
<organism evidence="2 3">
    <name type="scientific">Methylobacterium aquaticum</name>
    <dbReference type="NCBI Taxonomy" id="270351"/>
    <lineage>
        <taxon>Bacteria</taxon>
        <taxon>Pseudomonadati</taxon>
        <taxon>Pseudomonadota</taxon>
        <taxon>Alphaproteobacteria</taxon>
        <taxon>Hyphomicrobiales</taxon>
        <taxon>Methylobacteriaceae</taxon>
        <taxon>Methylobacterium</taxon>
    </lineage>
</organism>
<dbReference type="AlphaFoldDB" id="A0A0J6SWK4"/>
<keyword evidence="1" id="KW-0472">Membrane</keyword>
<dbReference type="OrthoDB" id="7998483at2"/>
<accession>A0A0J6SWK4</accession>
<evidence type="ECO:0000256" key="1">
    <source>
        <dbReference type="SAM" id="Phobius"/>
    </source>
</evidence>
<dbReference type="RefSeq" id="WP_048463188.1">
    <property type="nucleotide sequence ID" value="NZ_JBNTQU010000029.1"/>
</dbReference>
<dbReference type="Proteomes" id="UP000035929">
    <property type="component" value="Unassembled WGS sequence"/>
</dbReference>
<name>A0A0J6SWK4_9HYPH</name>
<keyword evidence="1" id="KW-1133">Transmembrane helix</keyword>
<reference evidence="2 3" key="1">
    <citation type="submission" date="2015-03" db="EMBL/GenBank/DDBJ databases">
        <title>Genome sequencing of Methylobacterium aquaticum DSM16371 type strain.</title>
        <authorList>
            <person name="Chaudhry V."/>
            <person name="Patil P.B."/>
        </authorList>
    </citation>
    <scope>NUCLEOTIDE SEQUENCE [LARGE SCALE GENOMIC DNA]</scope>
    <source>
        <strain evidence="2 3">DSM 16371</strain>
    </source>
</reference>
<comment type="caution">
    <text evidence="2">The sequence shown here is derived from an EMBL/GenBank/DDBJ whole genome shotgun (WGS) entry which is preliminary data.</text>
</comment>
<evidence type="ECO:0000313" key="3">
    <source>
        <dbReference type="Proteomes" id="UP000035929"/>
    </source>
</evidence>
<feature type="transmembrane region" description="Helical" evidence="1">
    <location>
        <begin position="33"/>
        <end position="55"/>
    </location>
</feature>
<keyword evidence="1" id="KW-0812">Transmembrane</keyword>
<gene>
    <name evidence="2" type="ORF">VP06_07475</name>
</gene>
<evidence type="ECO:0000313" key="2">
    <source>
        <dbReference type="EMBL" id="KMO37942.1"/>
    </source>
</evidence>
<proteinExistence type="predicted"/>
<sequence length="71" mass="7480">MIELITVAEAAGFTAGCVAIHAARNWAETLTPILAYLVFALAVCLLVVAGIQHAADPDQLMAMMTQAMATY</sequence>
<protein>
    <submittedName>
        <fullName evidence="2">Uncharacterized protein</fullName>
    </submittedName>
</protein>